<evidence type="ECO:0000313" key="4">
    <source>
        <dbReference type="Proteomes" id="UP001597641"/>
    </source>
</evidence>
<dbReference type="Proteomes" id="UP001597641">
    <property type="component" value="Unassembled WGS sequence"/>
</dbReference>
<dbReference type="InterPro" id="IPR013783">
    <property type="entry name" value="Ig-like_fold"/>
</dbReference>
<evidence type="ECO:0000313" key="3">
    <source>
        <dbReference type="EMBL" id="MFD3000331.1"/>
    </source>
</evidence>
<feature type="region of interest" description="Disordered" evidence="1">
    <location>
        <begin position="208"/>
        <end position="234"/>
    </location>
</feature>
<dbReference type="CDD" id="cd00146">
    <property type="entry name" value="PKD"/>
    <property type="match status" value="2"/>
</dbReference>
<protein>
    <submittedName>
        <fullName evidence="3">PKD domain-containing protein</fullName>
    </submittedName>
</protein>
<dbReference type="InterPro" id="IPR022409">
    <property type="entry name" value="PKD/Chitinase_dom"/>
</dbReference>
<proteinExistence type="predicted"/>
<dbReference type="Gene3D" id="2.60.40.10">
    <property type="entry name" value="Immunoglobulins"/>
    <property type="match status" value="2"/>
</dbReference>
<feature type="domain" description="PKD" evidence="2">
    <location>
        <begin position="73"/>
        <end position="105"/>
    </location>
</feature>
<evidence type="ECO:0000259" key="2">
    <source>
        <dbReference type="PROSITE" id="PS50093"/>
    </source>
</evidence>
<dbReference type="SMART" id="SM00089">
    <property type="entry name" value="PKD"/>
    <property type="match status" value="2"/>
</dbReference>
<dbReference type="EMBL" id="JBHUOX010000005">
    <property type="protein sequence ID" value="MFD3000331.1"/>
    <property type="molecule type" value="Genomic_DNA"/>
</dbReference>
<dbReference type="PROSITE" id="PS50093">
    <property type="entry name" value="PKD"/>
    <property type="match status" value="1"/>
</dbReference>
<dbReference type="InterPro" id="IPR000601">
    <property type="entry name" value="PKD_dom"/>
</dbReference>
<accession>A0ABW6BS25</accession>
<dbReference type="SUPFAM" id="SSF49299">
    <property type="entry name" value="PKD domain"/>
    <property type="match status" value="2"/>
</dbReference>
<gene>
    <name evidence="3" type="ORF">ACFS7Z_08165</name>
</gene>
<reference evidence="4" key="1">
    <citation type="journal article" date="2019" name="Int. J. Syst. Evol. Microbiol.">
        <title>The Global Catalogue of Microorganisms (GCM) 10K type strain sequencing project: providing services to taxonomists for standard genome sequencing and annotation.</title>
        <authorList>
            <consortium name="The Broad Institute Genomics Platform"/>
            <consortium name="The Broad Institute Genome Sequencing Center for Infectious Disease"/>
            <person name="Wu L."/>
            <person name="Ma J."/>
        </authorList>
    </citation>
    <scope>NUCLEOTIDE SEQUENCE [LARGE SCALE GENOMIC DNA]</scope>
    <source>
        <strain evidence="4">KCTC 23984</strain>
    </source>
</reference>
<evidence type="ECO:0000256" key="1">
    <source>
        <dbReference type="SAM" id="MobiDB-lite"/>
    </source>
</evidence>
<keyword evidence="4" id="KW-1185">Reference proteome</keyword>
<name>A0ABW6BS25_9BACT</name>
<sequence length="337" mass="38406">MKTKSSYSRLIDERVFLSMLVCAIIALTVLGFRFKSYKPCNTIEISVKQGPIYAGELIQFKAVVSHLDKRRLQWDFGDEGIRNKEGITASHIFKKPGRYEVNLNVDKICSAFRTVYVLEAPPVVDESSKPVFSGPLSVEVGAPAVFVDSTLNAKKWEWRFGETNGVDATKQRVVYTFKTTGTKKVLLTVNEKMLGELMVLVTPQASDHQMHRPIRRSRPRVPNISTTEPNIEPSEPANLIVSRMPDVTQEQLQDLIKKMVEGEKDVTDLAAHFCENPERPINYNEEQMSLDNLYKELRKIKKDQKIKELKIDIEKDVDTNCIKSMTVKLKRKTFLGL</sequence>
<organism evidence="3 4">
    <name type="scientific">Pontibacter toksunensis</name>
    <dbReference type="NCBI Taxonomy" id="1332631"/>
    <lineage>
        <taxon>Bacteria</taxon>
        <taxon>Pseudomonadati</taxon>
        <taxon>Bacteroidota</taxon>
        <taxon>Cytophagia</taxon>
        <taxon>Cytophagales</taxon>
        <taxon>Hymenobacteraceae</taxon>
        <taxon>Pontibacter</taxon>
    </lineage>
</organism>
<dbReference type="Pfam" id="PF00801">
    <property type="entry name" value="PKD"/>
    <property type="match status" value="1"/>
</dbReference>
<dbReference type="InterPro" id="IPR035986">
    <property type="entry name" value="PKD_dom_sf"/>
</dbReference>
<dbReference type="RefSeq" id="WP_377483238.1">
    <property type="nucleotide sequence ID" value="NZ_JBHUOX010000005.1"/>
</dbReference>
<comment type="caution">
    <text evidence="3">The sequence shown here is derived from an EMBL/GenBank/DDBJ whole genome shotgun (WGS) entry which is preliminary data.</text>
</comment>